<dbReference type="CAZy" id="GT4">
    <property type="family name" value="Glycosyltransferase Family 4"/>
</dbReference>
<accession>Q7NEN3</accession>
<dbReference type="Proteomes" id="UP000000557">
    <property type="component" value="Chromosome"/>
</dbReference>
<evidence type="ECO:0000259" key="1">
    <source>
        <dbReference type="Pfam" id="PF12000"/>
    </source>
</evidence>
<dbReference type="OrthoDB" id="5416057at2"/>
<dbReference type="InterPro" id="IPR022623">
    <property type="entry name" value="Glyco_trans_4"/>
</dbReference>
<feature type="domain" description="Glycosyl transferase family 4" evidence="1">
    <location>
        <begin position="26"/>
        <end position="154"/>
    </location>
</feature>
<dbReference type="HOGENOM" id="CLU_1014748_0_0_3"/>
<organism evidence="2 3">
    <name type="scientific">Gloeobacter violaceus (strain ATCC 29082 / PCC 7421)</name>
    <dbReference type="NCBI Taxonomy" id="251221"/>
    <lineage>
        <taxon>Bacteria</taxon>
        <taxon>Bacillati</taxon>
        <taxon>Cyanobacteriota</taxon>
        <taxon>Cyanophyceae</taxon>
        <taxon>Gloeobacterales</taxon>
        <taxon>Gloeobacteraceae</taxon>
        <taxon>Gloeobacter</taxon>
    </lineage>
</organism>
<dbReference type="EMBL" id="BA000045">
    <property type="protein sequence ID" value="BAC91787.1"/>
    <property type="molecule type" value="Genomic_DNA"/>
</dbReference>
<reference evidence="2 3" key="2">
    <citation type="journal article" date="2003" name="DNA Res.">
        <title>Complete genome structure of Gloeobacter violaceus PCC 7421, a cyanobacterium that lacks thylakoids (supplement).</title>
        <authorList>
            <person name="Nakamura Y."/>
            <person name="Kaneko T."/>
            <person name="Sato S."/>
            <person name="Mimuro M."/>
            <person name="Miyashita H."/>
            <person name="Tsuchiya T."/>
            <person name="Sasamoto S."/>
            <person name="Watanabe A."/>
            <person name="Kawashima K."/>
            <person name="Kishida Y."/>
            <person name="Kiyokawa C."/>
            <person name="Kohara M."/>
            <person name="Matsumoto M."/>
            <person name="Matsuno A."/>
            <person name="Nakazaki N."/>
            <person name="Shimpo S."/>
            <person name="Takeuchi C."/>
            <person name="Yamada M."/>
            <person name="Tabata S."/>
        </authorList>
    </citation>
    <scope>NUCLEOTIDE SEQUENCE [LARGE SCALE GENOMIC DNA]</scope>
    <source>
        <strain evidence="3">ATCC 29082 / PCC 7421</strain>
    </source>
</reference>
<dbReference type="PhylomeDB" id="Q7NEN3"/>
<protein>
    <submittedName>
        <fullName evidence="2">Gll3846 protein</fullName>
    </submittedName>
</protein>
<dbReference type="AlphaFoldDB" id="Q7NEN3"/>
<dbReference type="EnsemblBacteria" id="BAC91787">
    <property type="protein sequence ID" value="BAC91787"/>
    <property type="gene ID" value="BAC91787"/>
</dbReference>
<keyword evidence="3" id="KW-1185">Reference proteome</keyword>
<dbReference type="Pfam" id="PF12000">
    <property type="entry name" value="Glyco_trans_4_3"/>
    <property type="match status" value="1"/>
</dbReference>
<evidence type="ECO:0000313" key="3">
    <source>
        <dbReference type="Proteomes" id="UP000000557"/>
    </source>
</evidence>
<dbReference type="KEGG" id="gvi:gll3846"/>
<proteinExistence type="predicted"/>
<evidence type="ECO:0000313" key="2">
    <source>
        <dbReference type="EMBL" id="BAC91787.1"/>
    </source>
</evidence>
<gene>
    <name evidence="2" type="ordered locus">gll3846</name>
</gene>
<name>Q7NEN3_GLOVI</name>
<dbReference type="InParanoid" id="Q7NEN3"/>
<reference evidence="2 3" key="1">
    <citation type="journal article" date="2003" name="DNA Res.">
        <title>Complete genome structure of Gloeobacter violaceus PCC 7421, a cyanobacterium that lacks thylakoids.</title>
        <authorList>
            <person name="Nakamura Y."/>
            <person name="Kaneko T."/>
            <person name="Sato S."/>
            <person name="Mimuro M."/>
            <person name="Miyashita H."/>
            <person name="Tsuchiya T."/>
            <person name="Sasamoto S."/>
            <person name="Watanabe A."/>
            <person name="Kawashima K."/>
            <person name="Kishida Y."/>
            <person name="Kiyokawa C."/>
            <person name="Kohara M."/>
            <person name="Matsumoto M."/>
            <person name="Matsuno A."/>
            <person name="Nakazaki N."/>
            <person name="Shimpo S."/>
            <person name="Takeuchi C."/>
            <person name="Yamada M."/>
            <person name="Tabata S."/>
        </authorList>
    </citation>
    <scope>NUCLEOTIDE SEQUENCE [LARGE SCALE GENOMIC DNA]</scope>
    <source>
        <strain evidence="3">ATCC 29082 / PCC 7421</strain>
    </source>
</reference>
<dbReference type="STRING" id="251221.gene:10761363"/>
<dbReference type="eggNOG" id="COG0438">
    <property type="taxonomic scope" value="Bacteria"/>
</dbReference>
<sequence length="274" mass="30829">MRILFLHPNFPAQFRRLATALAADPRNQVVFGTNREEGELPGVHKVLYGPSRQAHAEVHPYLGGFENAVLQGQAVYRLVNRLKEFGFVPDLVYGHSGWGPTLYIKDALPDARLVCYFEWFYRAHGSDVDFDLSDPASPDTLAQLRIKNAPILMDPLPPAIWASRPPSGSTRSFRPLCDRRSRFCTMGWIRITSAPGGVVWRCPGWAWIFRRWRSWSPTSPGAWGMQNKIRTASGSLRLQFSSGSIPIARSRAARRSARCRSCSARCCCCSVSRF</sequence>